<keyword evidence="4" id="KW-1185">Reference proteome</keyword>
<dbReference type="Gene3D" id="3.90.550.10">
    <property type="entry name" value="Spore Coat Polysaccharide Biosynthesis Protein SpsA, Chain A"/>
    <property type="match status" value="1"/>
</dbReference>
<dbReference type="InterPro" id="IPR029044">
    <property type="entry name" value="Nucleotide-diphossugar_trans"/>
</dbReference>
<protein>
    <submittedName>
        <fullName evidence="3">Glycosyltransferase</fullName>
    </submittedName>
</protein>
<keyword evidence="1" id="KW-0808">Transferase</keyword>
<reference evidence="3 4" key="1">
    <citation type="submission" date="2020-11" db="EMBL/GenBank/DDBJ databases">
        <title>P. mediterranea TC4 genome.</title>
        <authorList>
            <person name="Molmeret M."/>
        </authorList>
    </citation>
    <scope>NUCLEOTIDE SEQUENCE [LARGE SCALE GENOMIC DNA]</scope>
    <source>
        <strain evidence="3 4">TC4</strain>
    </source>
</reference>
<dbReference type="SUPFAM" id="SSF53448">
    <property type="entry name" value="Nucleotide-diphospho-sugar transferases"/>
    <property type="match status" value="1"/>
</dbReference>
<comment type="caution">
    <text evidence="3">The sequence shown here is derived from an EMBL/GenBank/DDBJ whole genome shotgun (WGS) entry which is preliminary data.</text>
</comment>
<evidence type="ECO:0000313" key="4">
    <source>
        <dbReference type="Proteomes" id="UP001194729"/>
    </source>
</evidence>
<name>A0ABS0A7T4_9FLAO</name>
<feature type="domain" description="Galactosyltransferase C-terminal" evidence="2">
    <location>
        <begin position="136"/>
        <end position="195"/>
    </location>
</feature>
<dbReference type="EMBL" id="JADKYU010000733">
    <property type="protein sequence ID" value="MBF4985405.1"/>
    <property type="molecule type" value="Genomic_DNA"/>
</dbReference>
<sequence>MEKLTIVIPNRNRDLKIVKQSLKSIHPQLIDHVTITLVDYGSALSYQRQLKEVIDGFKGIELIICPVQGQLWNKSRCINLILKNTTAKHLMVSDMDLIWHPDFLETMLPQLDNKSTSYFPVGFMSQEESVKDVSFHQRTIKFMSNEEATGISIFPVHQLLEINGFDEFYHGWGSEDTDVHVRLKKAGFEVRFRESEVLFKHQWHAKFYRNKSSTEPFHGALEKINQQYLLLTRKIEFPTYNQINDKKWGVLPVPETYDKLEHPDLFLNVYHVHADLMAMLFKLRSIQRICVSVTVKHHSKKGSLKTKLKKILGKKIINFISASISNELILELLIDRFRNCPYKYQFNRETGEIKLVINIID</sequence>
<accession>A0ABS0A7T4</accession>
<organism evidence="3 4">
    <name type="scientific">Nonlabens mediterrranea</name>
    <dbReference type="NCBI Taxonomy" id="1419947"/>
    <lineage>
        <taxon>Bacteria</taxon>
        <taxon>Pseudomonadati</taxon>
        <taxon>Bacteroidota</taxon>
        <taxon>Flavobacteriia</taxon>
        <taxon>Flavobacteriales</taxon>
        <taxon>Flavobacteriaceae</taxon>
        <taxon>Nonlabens</taxon>
    </lineage>
</organism>
<gene>
    <name evidence="3" type="ORF">FNJ87_14060</name>
</gene>
<dbReference type="Pfam" id="PF02709">
    <property type="entry name" value="Glyco_transf_7C"/>
    <property type="match status" value="1"/>
</dbReference>
<dbReference type="InterPro" id="IPR027791">
    <property type="entry name" value="Galactosyl_T_C"/>
</dbReference>
<dbReference type="Proteomes" id="UP001194729">
    <property type="component" value="Unassembled WGS sequence"/>
</dbReference>
<evidence type="ECO:0000259" key="2">
    <source>
        <dbReference type="Pfam" id="PF02709"/>
    </source>
</evidence>
<evidence type="ECO:0000313" key="3">
    <source>
        <dbReference type="EMBL" id="MBF4985405.1"/>
    </source>
</evidence>
<proteinExistence type="predicted"/>
<evidence type="ECO:0000256" key="1">
    <source>
        <dbReference type="ARBA" id="ARBA00022679"/>
    </source>
</evidence>